<dbReference type="InterPro" id="IPR036890">
    <property type="entry name" value="HATPase_C_sf"/>
</dbReference>
<dbReference type="InterPro" id="IPR008207">
    <property type="entry name" value="Sig_transdc_His_kin_Hpt_dom"/>
</dbReference>
<keyword evidence="8" id="KW-0067">ATP-binding</keyword>
<evidence type="ECO:0000256" key="7">
    <source>
        <dbReference type="ARBA" id="ARBA00022741"/>
    </source>
</evidence>
<keyword evidence="18" id="KW-0808">Transferase</keyword>
<name>A0ABN0FWQ5_9BURK</name>
<accession>A0ABN0FWQ5</accession>
<feature type="modified residue" description="Phosphohistidine" evidence="12">
    <location>
        <position position="860"/>
    </location>
</feature>
<evidence type="ECO:0000259" key="15">
    <source>
        <dbReference type="PROSITE" id="PS50109"/>
    </source>
</evidence>
<evidence type="ECO:0000313" key="19">
    <source>
        <dbReference type="Proteomes" id="UP000004682"/>
    </source>
</evidence>
<feature type="domain" description="HPt" evidence="17">
    <location>
        <begin position="821"/>
        <end position="914"/>
    </location>
</feature>
<keyword evidence="11 14" id="KW-0472">Membrane</keyword>
<dbReference type="SMART" id="SM00387">
    <property type="entry name" value="HATPase_c"/>
    <property type="match status" value="1"/>
</dbReference>
<feature type="transmembrane region" description="Helical" evidence="14">
    <location>
        <begin position="140"/>
        <end position="161"/>
    </location>
</feature>
<sequence length="914" mass="101302">MLEVPCDRAILPPDLLKVRRQVTQSPSNPPRFPAMNLFFVVGEVPVHLVAASLPRERFGGMFAVVSKDGTVITTAAPQQTDPGTVARTMSVYRHWRRDDNGAFRWMLGQLIIRERFGVTDWDLLYIVQWRTMLAELDAPLATTSLVSVGIIVMIWTFLLLFDHRIFRPMLTRSVRVFESEHLSRTLIETAPVGLALIDLHSATPLIRSLAMTDLESAVDAPTPDLAKMLVARYVRRQKKRPIVGRLARNRVIHDTLTLARRDGRDTIAALRLTQARYQGKDVLVVALTDVTAERELQRKMLEARRAAESANAAKSAFLAATSHEIRTPLHGILGNLELLGRTPLSIDQLDRLNLVRQTGKHLVALINDILDFTRIESGEMWYERIPFDVFDVAERSLMLAAPSALEKSLALLCELRITNARMLIGDPNRIEQILRNLLSNAIKFTHTGKITLTLEVVHAEPESQDLVLSVTDTGIGISPEQQAHVFEAFRQADETIARRYGGTGLGLSLCKRFAEGMHGTLTLRSTPDIGSRFTVRIPLSSAPADAILDRANSFRGWSVIFVATPSEWHRHILPQLAEWGLVATTFHRLAEVSDDALANADAVIVYGDRADWSADDETRLLEQASNVIVAFPAGAARPIRTGRLVSLSCYSVDGLYEALCLIATAPSVPDGCNFGHAHEPADRRPPLDLSVLVAEDNAANGHLIDEQLRAIGCRVRVTGNGAEALALLAHDSFDILLTDLSMPIMDGHHLAREARRRNALIPIIAISAHVSQDEHAHARDASIAHTLIKPVSIENLYEALQIYVPSGRMDATPTLVSQESQPTRSPELHEIFAASVRRDLTALRTSCSANDRTAFCSSLHSLKGCLGAYGWTQLALRGQDIERKLDEWQYLVEKDDFEAWLQDVEALISTPPPR</sequence>
<comment type="subcellular location">
    <subcellularLocation>
        <location evidence="2">Cell membrane</location>
        <topology evidence="2">Multi-pass membrane protein</topology>
    </subcellularLocation>
</comment>
<reference evidence="19" key="1">
    <citation type="journal article" date="2012" name="J. Bacteriol.">
        <title>Revised Genome Sequence of Burkholderia thailandensis MSMB43 with Improved Annotation.</title>
        <authorList>
            <person name="Zhuo Y."/>
            <person name="Liu L."/>
            <person name="Wang Q."/>
            <person name="Liu X."/>
            <person name="Ren B."/>
            <person name="Liu M."/>
            <person name="Ni P."/>
            <person name="Cheng Y.Q."/>
            <person name="Zhang L."/>
        </authorList>
    </citation>
    <scope>NUCLEOTIDE SEQUENCE [LARGE SCALE GENOMIC DNA]</scope>
    <source>
        <strain evidence="19">MSMB43</strain>
    </source>
</reference>
<dbReference type="Pfam" id="PF02518">
    <property type="entry name" value="HATPase_c"/>
    <property type="match status" value="1"/>
</dbReference>
<keyword evidence="19" id="KW-1185">Reference proteome</keyword>
<dbReference type="SUPFAM" id="SSF47226">
    <property type="entry name" value="Histidine-containing phosphotransfer domain, HPT domain"/>
    <property type="match status" value="1"/>
</dbReference>
<evidence type="ECO:0000256" key="11">
    <source>
        <dbReference type="ARBA" id="ARBA00023136"/>
    </source>
</evidence>
<feature type="domain" description="Histidine kinase" evidence="15">
    <location>
        <begin position="320"/>
        <end position="541"/>
    </location>
</feature>
<dbReference type="InterPro" id="IPR011006">
    <property type="entry name" value="CheY-like_superfamily"/>
</dbReference>
<dbReference type="CDD" id="cd17546">
    <property type="entry name" value="REC_hyHK_CKI1_RcsC-like"/>
    <property type="match status" value="1"/>
</dbReference>
<dbReference type="CDD" id="cd00082">
    <property type="entry name" value="HisKA"/>
    <property type="match status" value="1"/>
</dbReference>
<evidence type="ECO:0000256" key="12">
    <source>
        <dbReference type="PROSITE-ProRule" id="PRU00110"/>
    </source>
</evidence>
<dbReference type="Pfam" id="PF00512">
    <property type="entry name" value="HisKA"/>
    <property type="match status" value="1"/>
</dbReference>
<gene>
    <name evidence="18" type="ORF">A33K_18960</name>
</gene>
<dbReference type="PANTHER" id="PTHR45339">
    <property type="entry name" value="HYBRID SIGNAL TRANSDUCTION HISTIDINE KINASE J"/>
    <property type="match status" value="1"/>
</dbReference>
<dbReference type="InterPro" id="IPR005467">
    <property type="entry name" value="His_kinase_dom"/>
</dbReference>
<dbReference type="Gene3D" id="3.40.50.2300">
    <property type="match status" value="1"/>
</dbReference>
<organism evidence="18 19">
    <name type="scientific">Burkholderia humptydooensis MSMB43</name>
    <dbReference type="NCBI Taxonomy" id="441157"/>
    <lineage>
        <taxon>Bacteria</taxon>
        <taxon>Pseudomonadati</taxon>
        <taxon>Pseudomonadota</taxon>
        <taxon>Betaproteobacteria</taxon>
        <taxon>Burkholderiales</taxon>
        <taxon>Burkholderiaceae</taxon>
        <taxon>Burkholderia</taxon>
        <taxon>pseudomallei group</taxon>
    </lineage>
</organism>
<proteinExistence type="predicted"/>
<dbReference type="PRINTS" id="PR00344">
    <property type="entry name" value="BCTRLSENSOR"/>
</dbReference>
<dbReference type="SUPFAM" id="SSF52172">
    <property type="entry name" value="CheY-like"/>
    <property type="match status" value="1"/>
</dbReference>
<dbReference type="InterPro" id="IPR001789">
    <property type="entry name" value="Sig_transdc_resp-reg_receiver"/>
</dbReference>
<dbReference type="SMART" id="SM00448">
    <property type="entry name" value="REC"/>
    <property type="match status" value="1"/>
</dbReference>
<keyword evidence="5 13" id="KW-0597">Phosphoprotein</keyword>
<dbReference type="Gene3D" id="1.10.287.130">
    <property type="match status" value="1"/>
</dbReference>
<dbReference type="Pfam" id="PF01627">
    <property type="entry name" value="Hpt"/>
    <property type="match status" value="1"/>
</dbReference>
<keyword evidence="6 14" id="KW-0812">Transmembrane</keyword>
<dbReference type="InterPro" id="IPR003594">
    <property type="entry name" value="HATPase_dom"/>
</dbReference>
<evidence type="ECO:0000256" key="4">
    <source>
        <dbReference type="ARBA" id="ARBA00022475"/>
    </source>
</evidence>
<dbReference type="SUPFAM" id="SSF47384">
    <property type="entry name" value="Homodimeric domain of signal transducing histidine kinase"/>
    <property type="match status" value="1"/>
</dbReference>
<keyword evidence="4" id="KW-1003">Cell membrane</keyword>
<feature type="domain" description="Response regulatory" evidence="16">
    <location>
        <begin position="690"/>
        <end position="804"/>
    </location>
</feature>
<dbReference type="PROSITE" id="PS50110">
    <property type="entry name" value="RESPONSE_REGULATORY"/>
    <property type="match status" value="1"/>
</dbReference>
<dbReference type="Pfam" id="PF00072">
    <property type="entry name" value="Response_reg"/>
    <property type="match status" value="1"/>
</dbReference>
<keyword evidence="18" id="KW-0418">Kinase</keyword>
<dbReference type="SUPFAM" id="SSF55874">
    <property type="entry name" value="ATPase domain of HSP90 chaperone/DNA topoisomerase II/histidine kinase"/>
    <property type="match status" value="1"/>
</dbReference>
<evidence type="ECO:0000256" key="6">
    <source>
        <dbReference type="ARBA" id="ARBA00022692"/>
    </source>
</evidence>
<evidence type="ECO:0000256" key="3">
    <source>
        <dbReference type="ARBA" id="ARBA00012438"/>
    </source>
</evidence>
<feature type="modified residue" description="4-aspartylphosphate" evidence="13">
    <location>
        <position position="739"/>
    </location>
</feature>
<dbReference type="InterPro" id="IPR004358">
    <property type="entry name" value="Sig_transdc_His_kin-like_C"/>
</dbReference>
<dbReference type="EMBL" id="JH692077">
    <property type="protein sequence ID" value="EIP84393.1"/>
    <property type="molecule type" value="Genomic_DNA"/>
</dbReference>
<dbReference type="InterPro" id="IPR036097">
    <property type="entry name" value="HisK_dim/P_sf"/>
</dbReference>
<dbReference type="PANTHER" id="PTHR45339:SF1">
    <property type="entry name" value="HYBRID SIGNAL TRANSDUCTION HISTIDINE KINASE J"/>
    <property type="match status" value="1"/>
</dbReference>
<dbReference type="SMART" id="SM00388">
    <property type="entry name" value="HisKA"/>
    <property type="match status" value="1"/>
</dbReference>
<evidence type="ECO:0000259" key="16">
    <source>
        <dbReference type="PROSITE" id="PS50110"/>
    </source>
</evidence>
<dbReference type="GO" id="GO:0016301">
    <property type="term" value="F:kinase activity"/>
    <property type="evidence" value="ECO:0007669"/>
    <property type="project" value="UniProtKB-KW"/>
</dbReference>
<evidence type="ECO:0000256" key="8">
    <source>
        <dbReference type="ARBA" id="ARBA00022840"/>
    </source>
</evidence>
<keyword evidence="9 14" id="KW-1133">Transmembrane helix</keyword>
<keyword evidence="7" id="KW-0547">Nucleotide-binding</keyword>
<dbReference type="InterPro" id="IPR003661">
    <property type="entry name" value="HisK_dim/P_dom"/>
</dbReference>
<dbReference type="EC" id="2.7.13.3" evidence="3"/>
<dbReference type="Proteomes" id="UP000004682">
    <property type="component" value="Unassembled WGS sequence"/>
</dbReference>
<evidence type="ECO:0000259" key="17">
    <source>
        <dbReference type="PROSITE" id="PS50894"/>
    </source>
</evidence>
<dbReference type="Gene3D" id="3.30.565.10">
    <property type="entry name" value="Histidine kinase-like ATPase, C-terminal domain"/>
    <property type="match status" value="1"/>
</dbReference>
<evidence type="ECO:0000256" key="10">
    <source>
        <dbReference type="ARBA" id="ARBA00023012"/>
    </source>
</evidence>
<evidence type="ECO:0000313" key="18">
    <source>
        <dbReference type="EMBL" id="EIP84393.1"/>
    </source>
</evidence>
<evidence type="ECO:0000256" key="13">
    <source>
        <dbReference type="PROSITE-ProRule" id="PRU00169"/>
    </source>
</evidence>
<dbReference type="CDD" id="cd16922">
    <property type="entry name" value="HATPase_EvgS-ArcB-TorS-like"/>
    <property type="match status" value="1"/>
</dbReference>
<dbReference type="InterPro" id="IPR036641">
    <property type="entry name" value="HPT_dom_sf"/>
</dbReference>
<evidence type="ECO:0000256" key="9">
    <source>
        <dbReference type="ARBA" id="ARBA00022989"/>
    </source>
</evidence>
<comment type="catalytic activity">
    <reaction evidence="1">
        <text>ATP + protein L-histidine = ADP + protein N-phospho-L-histidine.</text>
        <dbReference type="EC" id="2.7.13.3"/>
    </reaction>
</comment>
<dbReference type="Gene3D" id="1.20.120.160">
    <property type="entry name" value="HPT domain"/>
    <property type="match status" value="1"/>
</dbReference>
<evidence type="ECO:0000256" key="2">
    <source>
        <dbReference type="ARBA" id="ARBA00004651"/>
    </source>
</evidence>
<dbReference type="PROSITE" id="PS50894">
    <property type="entry name" value="HPT"/>
    <property type="match status" value="1"/>
</dbReference>
<keyword evidence="10" id="KW-0902">Two-component regulatory system</keyword>
<dbReference type="PROSITE" id="PS50109">
    <property type="entry name" value="HIS_KIN"/>
    <property type="match status" value="1"/>
</dbReference>
<evidence type="ECO:0000256" key="5">
    <source>
        <dbReference type="ARBA" id="ARBA00022553"/>
    </source>
</evidence>
<evidence type="ECO:0000256" key="1">
    <source>
        <dbReference type="ARBA" id="ARBA00000085"/>
    </source>
</evidence>
<protein>
    <recommendedName>
        <fullName evidence="3">histidine kinase</fullName>
        <ecNumber evidence="3">2.7.13.3</ecNumber>
    </recommendedName>
</protein>
<evidence type="ECO:0000256" key="14">
    <source>
        <dbReference type="SAM" id="Phobius"/>
    </source>
</evidence>